<sequence length="135" mass="13550">MKDEGSATVEFLAVGVLLLVPLVYLVLTLGRVQAATFAAGSGAGEAARLVAAGAPPADAQAAVALAVTDQALPAAAADLAVTCTADPCRTPEAEVAATVRVDVPLPLVPAFARDVVPLRVPVSVRRVAVADRFAP</sequence>
<name>A0ABV4I0Q4_9ACTN</name>
<accession>A0ABV4I0Q4</accession>
<proteinExistence type="predicted"/>
<dbReference type="EMBL" id="JBGGTQ010000001">
    <property type="protein sequence ID" value="MEZ0491199.1"/>
    <property type="molecule type" value="Genomic_DNA"/>
</dbReference>
<reference evidence="1 2" key="1">
    <citation type="submission" date="2024-07" db="EMBL/GenBank/DDBJ databases">
        <authorList>
            <person name="Thanompreechachai J."/>
            <person name="Duangmal K."/>
        </authorList>
    </citation>
    <scope>NUCLEOTIDE SEQUENCE [LARGE SCALE GENOMIC DNA]</scope>
    <source>
        <strain evidence="1 2">TBRC 1896</strain>
    </source>
</reference>
<protein>
    <submittedName>
        <fullName evidence="1">Pilus assembly protein</fullName>
    </submittedName>
</protein>
<dbReference type="RefSeq" id="WP_370717222.1">
    <property type="nucleotide sequence ID" value="NZ_JBGGTQ010000001.1"/>
</dbReference>
<evidence type="ECO:0000313" key="1">
    <source>
        <dbReference type="EMBL" id="MEZ0491199.1"/>
    </source>
</evidence>
<evidence type="ECO:0000313" key="2">
    <source>
        <dbReference type="Proteomes" id="UP001566476"/>
    </source>
</evidence>
<dbReference type="Proteomes" id="UP001566476">
    <property type="component" value="Unassembled WGS sequence"/>
</dbReference>
<keyword evidence="2" id="KW-1185">Reference proteome</keyword>
<comment type="caution">
    <text evidence="1">The sequence shown here is derived from an EMBL/GenBank/DDBJ whole genome shotgun (WGS) entry which is preliminary data.</text>
</comment>
<gene>
    <name evidence="1" type="ORF">AB2L28_02985</name>
</gene>
<organism evidence="1 2">
    <name type="scientific">Kineococcus mangrovi</name>
    <dbReference type="NCBI Taxonomy" id="1660183"/>
    <lineage>
        <taxon>Bacteria</taxon>
        <taxon>Bacillati</taxon>
        <taxon>Actinomycetota</taxon>
        <taxon>Actinomycetes</taxon>
        <taxon>Kineosporiales</taxon>
        <taxon>Kineosporiaceae</taxon>
        <taxon>Kineococcus</taxon>
    </lineage>
</organism>